<dbReference type="SUPFAM" id="SSF109854">
    <property type="entry name" value="DinB/YfiT-like putative metalloenzymes"/>
    <property type="match status" value="1"/>
</dbReference>
<sequence>MIDVIDENLQRGIKLLTHISDAQYSDKSIAPYYSSIGANMRHVLDVFACILKGFDKRKINFSDRERNQLAEEQTKFGIAYFNDILRQLHTLKSTDFDLIVAVSDDLGSGVVTTNYTLGGALAQAHSHAIHHFASIGFIIHQLGIDLPDADFGYNPTTPKKVLVE</sequence>
<gene>
    <name evidence="1" type="ORF">BA195_09520</name>
</gene>
<dbReference type="EMBL" id="MAKX01000013">
    <property type="protein sequence ID" value="OCK42408.1"/>
    <property type="molecule type" value="Genomic_DNA"/>
</dbReference>
<evidence type="ECO:0000313" key="1">
    <source>
        <dbReference type="EMBL" id="OCK42408.1"/>
    </source>
</evidence>
<accession>A0A1B9XXW8</accession>
<dbReference type="STRING" id="447689.BA195_09520"/>
<comment type="caution">
    <text evidence="1">The sequence shown here is derived from an EMBL/GenBank/DDBJ whole genome shotgun (WGS) entry which is preliminary data.</text>
</comment>
<organism evidence="1 2">
    <name type="scientific">Tenacibaculum soleae</name>
    <dbReference type="NCBI Taxonomy" id="447689"/>
    <lineage>
        <taxon>Bacteria</taxon>
        <taxon>Pseudomonadati</taxon>
        <taxon>Bacteroidota</taxon>
        <taxon>Flavobacteriia</taxon>
        <taxon>Flavobacteriales</taxon>
        <taxon>Flavobacteriaceae</taxon>
        <taxon>Tenacibaculum</taxon>
    </lineage>
</organism>
<dbReference type="Proteomes" id="UP000093186">
    <property type="component" value="Unassembled WGS sequence"/>
</dbReference>
<evidence type="ECO:0008006" key="3">
    <source>
        <dbReference type="Google" id="ProtNLM"/>
    </source>
</evidence>
<proteinExistence type="predicted"/>
<reference evidence="1 2" key="1">
    <citation type="submission" date="2016-06" db="EMBL/GenBank/DDBJ databases">
        <title>Draft Genome Sequence of Tenacibaculum soleae UCD-KL19.</title>
        <authorList>
            <person name="Eisen J.A."/>
            <person name="Coil D.A."/>
            <person name="Lujan K.M."/>
        </authorList>
    </citation>
    <scope>NUCLEOTIDE SEQUENCE [LARGE SCALE GENOMIC DNA]</scope>
    <source>
        <strain evidence="1 2">UCD-KL19</strain>
    </source>
</reference>
<dbReference type="RefSeq" id="WP_068704919.1">
    <property type="nucleotide sequence ID" value="NZ_MAKX01000013.1"/>
</dbReference>
<name>A0A1B9XXW8_9FLAO</name>
<dbReference type="Gene3D" id="1.20.120.450">
    <property type="entry name" value="dinb family like domain"/>
    <property type="match status" value="1"/>
</dbReference>
<keyword evidence="2" id="KW-1185">Reference proteome</keyword>
<protein>
    <recommendedName>
        <fullName evidence="3">DinB family protein</fullName>
    </recommendedName>
</protein>
<dbReference type="AlphaFoldDB" id="A0A1B9XXW8"/>
<dbReference type="OrthoDB" id="1162179at2"/>
<evidence type="ECO:0000313" key="2">
    <source>
        <dbReference type="Proteomes" id="UP000093186"/>
    </source>
</evidence>
<dbReference type="InterPro" id="IPR034660">
    <property type="entry name" value="DinB/YfiT-like"/>
</dbReference>